<gene>
    <name evidence="1" type="ORF">FIBSPDRAFT_903539</name>
</gene>
<keyword evidence="2" id="KW-1185">Reference proteome</keyword>
<protein>
    <submittedName>
        <fullName evidence="1">Uncharacterized protein</fullName>
    </submittedName>
</protein>
<evidence type="ECO:0000313" key="2">
    <source>
        <dbReference type="Proteomes" id="UP000076532"/>
    </source>
</evidence>
<sequence>MTAKWQGLEPVGRVLDISLTIDNWSWVAMRMLRSLRLTDHTTLGVQWRCGPAPPRNAWMQDSAAKADAYRCANFDHSGAGALQVFLPPISPKMLLNDTKEFLKSGKVWQVLLDPTIASKLILDIYTLSSLWISDGRPAGRREYRLPGALAEPPDGVKLAFLAKKFADGFPYEKSSVA</sequence>
<evidence type="ECO:0000313" key="1">
    <source>
        <dbReference type="EMBL" id="KZP05393.1"/>
    </source>
</evidence>
<dbReference type="AlphaFoldDB" id="A0A167VUR4"/>
<proteinExistence type="predicted"/>
<dbReference type="EMBL" id="KV417842">
    <property type="protein sequence ID" value="KZP05393.1"/>
    <property type="molecule type" value="Genomic_DNA"/>
</dbReference>
<organism evidence="1 2">
    <name type="scientific">Athelia psychrophila</name>
    <dbReference type="NCBI Taxonomy" id="1759441"/>
    <lineage>
        <taxon>Eukaryota</taxon>
        <taxon>Fungi</taxon>
        <taxon>Dikarya</taxon>
        <taxon>Basidiomycota</taxon>
        <taxon>Agaricomycotina</taxon>
        <taxon>Agaricomycetes</taxon>
        <taxon>Agaricomycetidae</taxon>
        <taxon>Atheliales</taxon>
        <taxon>Atheliaceae</taxon>
        <taxon>Athelia</taxon>
    </lineage>
</organism>
<reference evidence="1 2" key="1">
    <citation type="journal article" date="2016" name="Mol. Biol. Evol.">
        <title>Comparative Genomics of Early-Diverging Mushroom-Forming Fungi Provides Insights into the Origins of Lignocellulose Decay Capabilities.</title>
        <authorList>
            <person name="Nagy L.G."/>
            <person name="Riley R."/>
            <person name="Tritt A."/>
            <person name="Adam C."/>
            <person name="Daum C."/>
            <person name="Floudas D."/>
            <person name="Sun H."/>
            <person name="Yadav J.S."/>
            <person name="Pangilinan J."/>
            <person name="Larsson K.H."/>
            <person name="Matsuura K."/>
            <person name="Barry K."/>
            <person name="Labutti K."/>
            <person name="Kuo R."/>
            <person name="Ohm R.A."/>
            <person name="Bhattacharya S.S."/>
            <person name="Shirouzu T."/>
            <person name="Yoshinaga Y."/>
            <person name="Martin F.M."/>
            <person name="Grigoriev I.V."/>
            <person name="Hibbett D.S."/>
        </authorList>
    </citation>
    <scope>NUCLEOTIDE SEQUENCE [LARGE SCALE GENOMIC DNA]</scope>
    <source>
        <strain evidence="1 2">CBS 109695</strain>
    </source>
</reference>
<accession>A0A167VUR4</accession>
<dbReference type="Proteomes" id="UP000076532">
    <property type="component" value="Unassembled WGS sequence"/>
</dbReference>
<name>A0A167VUR4_9AGAM</name>